<dbReference type="SUPFAM" id="SSF55729">
    <property type="entry name" value="Acyl-CoA N-acyltransferases (Nat)"/>
    <property type="match status" value="1"/>
</dbReference>
<evidence type="ECO:0000313" key="5">
    <source>
        <dbReference type="EMBL" id="NVK81778.1"/>
    </source>
</evidence>
<dbReference type="Pfam" id="PF13302">
    <property type="entry name" value="Acetyltransf_3"/>
    <property type="match status" value="1"/>
</dbReference>
<accession>A0A7Y7BA19</accession>
<evidence type="ECO:0000256" key="1">
    <source>
        <dbReference type="ARBA" id="ARBA00022679"/>
    </source>
</evidence>
<proteinExistence type="inferred from homology"/>
<dbReference type="PROSITE" id="PS51186">
    <property type="entry name" value="GNAT"/>
    <property type="match status" value="1"/>
</dbReference>
<organism evidence="5 6">
    <name type="scientific">Streptomyces morookaense</name>
    <name type="common">Streptoverticillium morookaense</name>
    <dbReference type="NCBI Taxonomy" id="1970"/>
    <lineage>
        <taxon>Bacteria</taxon>
        <taxon>Bacillati</taxon>
        <taxon>Actinomycetota</taxon>
        <taxon>Actinomycetes</taxon>
        <taxon>Kitasatosporales</taxon>
        <taxon>Streptomycetaceae</taxon>
        <taxon>Streptomyces</taxon>
    </lineage>
</organism>
<dbReference type="PANTHER" id="PTHR43792">
    <property type="entry name" value="GNAT FAMILY, PUTATIVE (AFU_ORTHOLOGUE AFUA_3G00765)-RELATED-RELATED"/>
    <property type="match status" value="1"/>
</dbReference>
<dbReference type="InterPro" id="IPR000182">
    <property type="entry name" value="GNAT_dom"/>
</dbReference>
<evidence type="ECO:0000256" key="2">
    <source>
        <dbReference type="ARBA" id="ARBA00023315"/>
    </source>
</evidence>
<dbReference type="CDD" id="cd04301">
    <property type="entry name" value="NAT_SF"/>
    <property type="match status" value="1"/>
</dbReference>
<evidence type="ECO:0000313" key="6">
    <source>
        <dbReference type="Proteomes" id="UP000587462"/>
    </source>
</evidence>
<sequence length="198" mass="21956">MEPTALDPVWLGEYDLLLRPWEARDLDAVLRGISDPDFRRWNAVTVPAPDEEGAREFLERRAAGWRMGDQASFAITTEEDGFRGVVGHVGLAMIDPMLRSARVAYWVLPEHRGRGYASRALETVTRWAFRGELGLHRVELGHVLPNRASCRVAGHCAYAYEGTMRGALPGVDGRMWDVHLHARLATDPAPDLTATAAG</sequence>
<feature type="domain" description="N-acetyltransferase" evidence="4">
    <location>
        <begin position="16"/>
        <end position="177"/>
    </location>
</feature>
<dbReference type="InterPro" id="IPR016181">
    <property type="entry name" value="Acyl_CoA_acyltransferase"/>
</dbReference>
<dbReference type="PANTHER" id="PTHR43792:SF8">
    <property type="entry name" value="[RIBOSOMAL PROTEIN US5]-ALANINE N-ACETYLTRANSFERASE"/>
    <property type="match status" value="1"/>
</dbReference>
<protein>
    <submittedName>
        <fullName evidence="5">GNAT family N-acetyltransferase</fullName>
    </submittedName>
</protein>
<dbReference type="InterPro" id="IPR051531">
    <property type="entry name" value="N-acetyltransferase"/>
</dbReference>
<keyword evidence="2" id="KW-0012">Acyltransferase</keyword>
<dbReference type="EMBL" id="JABBXF010000092">
    <property type="protein sequence ID" value="NVK81778.1"/>
    <property type="molecule type" value="Genomic_DNA"/>
</dbReference>
<dbReference type="Proteomes" id="UP000587462">
    <property type="component" value="Unassembled WGS sequence"/>
</dbReference>
<keyword evidence="1 5" id="KW-0808">Transferase</keyword>
<dbReference type="AlphaFoldDB" id="A0A7Y7BA19"/>
<comment type="caution">
    <text evidence="5">The sequence shown here is derived from an EMBL/GenBank/DDBJ whole genome shotgun (WGS) entry which is preliminary data.</text>
</comment>
<evidence type="ECO:0000256" key="3">
    <source>
        <dbReference type="ARBA" id="ARBA00038502"/>
    </source>
</evidence>
<comment type="similarity">
    <text evidence="3">Belongs to the acetyltransferase family. RimJ subfamily.</text>
</comment>
<dbReference type="Gene3D" id="3.40.630.30">
    <property type="match status" value="1"/>
</dbReference>
<dbReference type="GO" id="GO:0016747">
    <property type="term" value="F:acyltransferase activity, transferring groups other than amino-acyl groups"/>
    <property type="evidence" value="ECO:0007669"/>
    <property type="project" value="InterPro"/>
</dbReference>
<gene>
    <name evidence="5" type="ORF">HG542_29625</name>
</gene>
<name>A0A7Y7BA19_STRMO</name>
<evidence type="ECO:0000259" key="4">
    <source>
        <dbReference type="PROSITE" id="PS51186"/>
    </source>
</evidence>
<keyword evidence="6" id="KW-1185">Reference proteome</keyword>
<reference evidence="5 6" key="1">
    <citation type="submission" date="2020-04" db="EMBL/GenBank/DDBJ databases">
        <title>Draft Genome Sequence of Streptomyces morookaense DSM 40503, an 8-azaguanine-producing strain.</title>
        <authorList>
            <person name="Qi J."/>
            <person name="Gao J.-M."/>
        </authorList>
    </citation>
    <scope>NUCLEOTIDE SEQUENCE [LARGE SCALE GENOMIC DNA]</scope>
    <source>
        <strain evidence="5 6">DSM 40503</strain>
    </source>
</reference>